<dbReference type="PANTHER" id="PTHR46266">
    <property type="entry name" value="TRANSCRIPTION FACTOR TT8"/>
    <property type="match status" value="1"/>
</dbReference>
<dbReference type="HOGENOM" id="CLU_1020013_0_0_1"/>
<comment type="caution">
    <text evidence="3">The sequence shown here is derived from an EMBL/GenBank/DDBJ whole genome shotgun (WGS) entry which is preliminary data.</text>
</comment>
<evidence type="ECO:0000256" key="1">
    <source>
        <dbReference type="SAM" id="MobiDB-lite"/>
    </source>
</evidence>
<feature type="region of interest" description="Disordered" evidence="1">
    <location>
        <begin position="1"/>
        <end position="72"/>
    </location>
</feature>
<feature type="compositionally biased region" description="Basic and acidic residues" evidence="1">
    <location>
        <begin position="59"/>
        <end position="72"/>
    </location>
</feature>
<dbReference type="EMBL" id="CAFZ01000059">
    <property type="protein sequence ID" value="CCA69613.1"/>
    <property type="molecule type" value="Genomic_DNA"/>
</dbReference>
<accession>G4TE69</accession>
<gene>
    <name evidence="3" type="ORF">PIIN_03552</name>
</gene>
<keyword evidence="4" id="KW-1185">Reference proteome</keyword>
<dbReference type="PROSITE" id="PS50888">
    <property type="entry name" value="BHLH"/>
    <property type="match status" value="1"/>
</dbReference>
<name>G4TE69_SERID</name>
<dbReference type="InterPro" id="IPR036638">
    <property type="entry name" value="HLH_DNA-bd_sf"/>
</dbReference>
<dbReference type="Proteomes" id="UP000007148">
    <property type="component" value="Unassembled WGS sequence"/>
</dbReference>
<dbReference type="InParanoid" id="G4TE69"/>
<dbReference type="Gene3D" id="4.10.280.10">
    <property type="entry name" value="Helix-loop-helix DNA-binding domain"/>
    <property type="match status" value="1"/>
</dbReference>
<evidence type="ECO:0000313" key="4">
    <source>
        <dbReference type="Proteomes" id="UP000007148"/>
    </source>
</evidence>
<dbReference type="OrthoDB" id="690068at2759"/>
<feature type="region of interest" description="Disordered" evidence="1">
    <location>
        <begin position="85"/>
        <end position="106"/>
    </location>
</feature>
<dbReference type="GO" id="GO:0046983">
    <property type="term" value="F:protein dimerization activity"/>
    <property type="evidence" value="ECO:0007669"/>
    <property type="project" value="InterPro"/>
</dbReference>
<protein>
    <recommendedName>
        <fullName evidence="2">BHLH domain-containing protein</fullName>
    </recommendedName>
</protein>
<feature type="domain" description="BHLH" evidence="2">
    <location>
        <begin position="64"/>
        <end position="124"/>
    </location>
</feature>
<sequence>MSDDEYMSPIDVERDDADDDYLPSSAAQATTSAVQVLQDSPKVPKKRGRKPVSNPSIRNAREAARKANHSVIEKKRREKINQALTELRTLVPSSDDGQTSPSTNGSKDFKLEVLVRTVTHLKRLNARLQTLEAAARYARQSATTSSSGSVQSSDQIQSPRVELPPVSSLLVGLPSPPASGSLTSTLPSLDVPPLLLPAPTFTEDAAHSSPVTRHRRDQQTAYSLLSLSARDNAATSSELLGVSQTPSSLLNLASHSDRRARI</sequence>
<organism evidence="3 4">
    <name type="scientific">Serendipita indica (strain DSM 11827)</name>
    <name type="common">Root endophyte fungus</name>
    <name type="synonym">Piriformospora indica</name>
    <dbReference type="NCBI Taxonomy" id="1109443"/>
    <lineage>
        <taxon>Eukaryota</taxon>
        <taxon>Fungi</taxon>
        <taxon>Dikarya</taxon>
        <taxon>Basidiomycota</taxon>
        <taxon>Agaricomycotina</taxon>
        <taxon>Agaricomycetes</taxon>
        <taxon>Sebacinales</taxon>
        <taxon>Serendipitaceae</taxon>
        <taxon>Serendipita</taxon>
    </lineage>
</organism>
<dbReference type="SUPFAM" id="SSF47459">
    <property type="entry name" value="HLH, helix-loop-helix DNA-binding domain"/>
    <property type="match status" value="1"/>
</dbReference>
<dbReference type="AlphaFoldDB" id="G4TE69"/>
<dbReference type="Pfam" id="PF00010">
    <property type="entry name" value="HLH"/>
    <property type="match status" value="1"/>
</dbReference>
<reference evidence="3 4" key="1">
    <citation type="journal article" date="2011" name="PLoS Pathog.">
        <title>Endophytic Life Strategies Decoded by Genome and Transcriptome Analyses of the Mutualistic Root Symbiont Piriformospora indica.</title>
        <authorList>
            <person name="Zuccaro A."/>
            <person name="Lahrmann U."/>
            <person name="Guldener U."/>
            <person name="Langen G."/>
            <person name="Pfiffi S."/>
            <person name="Biedenkopf D."/>
            <person name="Wong P."/>
            <person name="Samans B."/>
            <person name="Grimm C."/>
            <person name="Basiewicz M."/>
            <person name="Murat C."/>
            <person name="Martin F."/>
            <person name="Kogel K.H."/>
        </authorList>
    </citation>
    <scope>NUCLEOTIDE SEQUENCE [LARGE SCALE GENOMIC DNA]</scope>
    <source>
        <strain evidence="3 4">DSM 11827</strain>
    </source>
</reference>
<evidence type="ECO:0000313" key="3">
    <source>
        <dbReference type="EMBL" id="CCA69613.1"/>
    </source>
</evidence>
<feature type="compositionally biased region" description="Low complexity" evidence="1">
    <location>
        <begin position="24"/>
        <end position="36"/>
    </location>
</feature>
<dbReference type="OMA" id="WTPDEEH"/>
<dbReference type="eggNOG" id="KOG4304">
    <property type="taxonomic scope" value="Eukaryota"/>
</dbReference>
<dbReference type="SMART" id="SM00353">
    <property type="entry name" value="HLH"/>
    <property type="match status" value="1"/>
</dbReference>
<dbReference type="InterPro" id="IPR011598">
    <property type="entry name" value="bHLH_dom"/>
</dbReference>
<evidence type="ECO:0000259" key="2">
    <source>
        <dbReference type="PROSITE" id="PS50888"/>
    </source>
</evidence>
<dbReference type="STRING" id="1109443.G4TE69"/>
<feature type="compositionally biased region" description="Polar residues" evidence="1">
    <location>
        <begin position="91"/>
        <end position="106"/>
    </location>
</feature>
<proteinExistence type="predicted"/>
<dbReference type="PANTHER" id="PTHR46266:SF4">
    <property type="entry name" value="TRANSCRIPTION FACTOR TT8"/>
    <property type="match status" value="1"/>
</dbReference>